<organism evidence="2 3">
    <name type="scientific">Populus alba x Populus x berolinensis</name>
    <dbReference type="NCBI Taxonomy" id="444605"/>
    <lineage>
        <taxon>Eukaryota</taxon>
        <taxon>Viridiplantae</taxon>
        <taxon>Streptophyta</taxon>
        <taxon>Embryophyta</taxon>
        <taxon>Tracheophyta</taxon>
        <taxon>Spermatophyta</taxon>
        <taxon>Magnoliopsida</taxon>
        <taxon>eudicotyledons</taxon>
        <taxon>Gunneridae</taxon>
        <taxon>Pentapetalae</taxon>
        <taxon>rosids</taxon>
        <taxon>fabids</taxon>
        <taxon>Malpighiales</taxon>
        <taxon>Salicaceae</taxon>
        <taxon>Saliceae</taxon>
        <taxon>Populus</taxon>
    </lineage>
</organism>
<reference evidence="2" key="1">
    <citation type="journal article" date="2023" name="Mol. Ecol. Resour.">
        <title>Chromosome-level genome assembly of a triploid poplar Populus alba 'Berolinensis'.</title>
        <authorList>
            <person name="Chen S."/>
            <person name="Yu Y."/>
            <person name="Wang X."/>
            <person name="Wang S."/>
            <person name="Zhang T."/>
            <person name="Zhou Y."/>
            <person name="He R."/>
            <person name="Meng N."/>
            <person name="Wang Y."/>
            <person name="Liu W."/>
            <person name="Liu Z."/>
            <person name="Liu J."/>
            <person name="Guo Q."/>
            <person name="Huang H."/>
            <person name="Sederoff R.R."/>
            <person name="Wang G."/>
            <person name="Qu G."/>
            <person name="Chen S."/>
        </authorList>
    </citation>
    <scope>NUCLEOTIDE SEQUENCE</scope>
    <source>
        <strain evidence="2">SC-2020</strain>
    </source>
</reference>
<name>A0AAD6PXM3_9ROSI</name>
<feature type="signal peptide" evidence="1">
    <location>
        <begin position="1"/>
        <end position="22"/>
    </location>
</feature>
<dbReference type="Proteomes" id="UP001164929">
    <property type="component" value="Chromosome 15"/>
</dbReference>
<proteinExistence type="predicted"/>
<gene>
    <name evidence="2" type="ORF">NC653_034299</name>
</gene>
<comment type="caution">
    <text evidence="2">The sequence shown here is derived from an EMBL/GenBank/DDBJ whole genome shotgun (WGS) entry which is preliminary data.</text>
</comment>
<protein>
    <submittedName>
        <fullName evidence="2">Uncharacterized protein</fullName>
    </submittedName>
</protein>
<keyword evidence="3" id="KW-1185">Reference proteome</keyword>
<accession>A0AAD6PXM3</accession>
<sequence length="74" mass="8256">MQFLRIVGFSLIIDVWTKLLAGHPRVQEDNVALNKPLECLGAGTALEQGISDERSKRRPKKIVDDSPGVFTTMF</sequence>
<evidence type="ECO:0000313" key="3">
    <source>
        <dbReference type="Proteomes" id="UP001164929"/>
    </source>
</evidence>
<dbReference type="AlphaFoldDB" id="A0AAD6PXM3"/>
<evidence type="ECO:0000313" key="2">
    <source>
        <dbReference type="EMBL" id="KAJ6969713.1"/>
    </source>
</evidence>
<dbReference type="EMBL" id="JAQIZT010000015">
    <property type="protein sequence ID" value="KAJ6969713.1"/>
    <property type="molecule type" value="Genomic_DNA"/>
</dbReference>
<evidence type="ECO:0000256" key="1">
    <source>
        <dbReference type="SAM" id="SignalP"/>
    </source>
</evidence>
<keyword evidence="1" id="KW-0732">Signal</keyword>
<feature type="chain" id="PRO_5042213798" evidence="1">
    <location>
        <begin position="23"/>
        <end position="74"/>
    </location>
</feature>